<feature type="transmembrane region" description="Helical" evidence="1">
    <location>
        <begin position="62"/>
        <end position="83"/>
    </location>
</feature>
<name>A0A1J5Q098_9ZZZZ</name>
<reference evidence="2" key="1">
    <citation type="submission" date="2016-10" db="EMBL/GenBank/DDBJ databases">
        <title>Sequence of Gallionella enrichment culture.</title>
        <authorList>
            <person name="Poehlein A."/>
            <person name="Muehling M."/>
            <person name="Daniel R."/>
        </authorList>
    </citation>
    <scope>NUCLEOTIDE SEQUENCE</scope>
</reference>
<keyword evidence="1" id="KW-0812">Transmembrane</keyword>
<organism evidence="2">
    <name type="scientific">mine drainage metagenome</name>
    <dbReference type="NCBI Taxonomy" id="410659"/>
    <lineage>
        <taxon>unclassified sequences</taxon>
        <taxon>metagenomes</taxon>
        <taxon>ecological metagenomes</taxon>
    </lineage>
</organism>
<sequence length="87" mass="9524">MAFLMPLVTGAVSHLLPVWLRPGRITEWHQAARMHLGYGGGLRAIIFLAGGLMVGLGDETGWYLAGFTMSIFLVQTLLLFTSVRASY</sequence>
<gene>
    <name evidence="2" type="ORF">GALL_412200</name>
</gene>
<proteinExistence type="predicted"/>
<evidence type="ECO:0000313" key="2">
    <source>
        <dbReference type="EMBL" id="OIQ77094.1"/>
    </source>
</evidence>
<protein>
    <submittedName>
        <fullName evidence="2">Uncharacterized protein</fullName>
    </submittedName>
</protein>
<comment type="caution">
    <text evidence="2">The sequence shown here is derived from an EMBL/GenBank/DDBJ whole genome shotgun (WGS) entry which is preliminary data.</text>
</comment>
<keyword evidence="1" id="KW-0472">Membrane</keyword>
<feature type="transmembrane region" description="Helical" evidence="1">
    <location>
        <begin position="36"/>
        <end position="56"/>
    </location>
</feature>
<dbReference type="EMBL" id="MLJW01001697">
    <property type="protein sequence ID" value="OIQ77094.1"/>
    <property type="molecule type" value="Genomic_DNA"/>
</dbReference>
<dbReference type="AlphaFoldDB" id="A0A1J5Q098"/>
<evidence type="ECO:0000256" key="1">
    <source>
        <dbReference type="SAM" id="Phobius"/>
    </source>
</evidence>
<accession>A0A1J5Q098</accession>
<keyword evidence="1" id="KW-1133">Transmembrane helix</keyword>